<protein>
    <submittedName>
        <fullName evidence="7">SPOSA6832_03148-mRNA-1:cds</fullName>
    </submittedName>
</protein>
<keyword evidence="8" id="KW-1185">Reference proteome</keyword>
<dbReference type="Gene3D" id="3.40.50.12780">
    <property type="entry name" value="N-terminal domain of ligase-like"/>
    <property type="match status" value="1"/>
</dbReference>
<evidence type="ECO:0000256" key="1">
    <source>
        <dbReference type="ARBA" id="ARBA00006432"/>
    </source>
</evidence>
<dbReference type="AlphaFoldDB" id="A0A0D6ENF7"/>
<comment type="catalytic activity">
    <reaction evidence="5">
        <text>a long-chain fatty acid + ATP + CoA = a long-chain fatty acyl-CoA + AMP + diphosphate</text>
        <dbReference type="Rhea" id="RHEA:15421"/>
        <dbReference type="ChEBI" id="CHEBI:30616"/>
        <dbReference type="ChEBI" id="CHEBI:33019"/>
        <dbReference type="ChEBI" id="CHEBI:57287"/>
        <dbReference type="ChEBI" id="CHEBI:57560"/>
        <dbReference type="ChEBI" id="CHEBI:83139"/>
        <dbReference type="ChEBI" id="CHEBI:456215"/>
        <dbReference type="EC" id="6.2.1.3"/>
    </reaction>
</comment>
<dbReference type="GO" id="GO:0005811">
    <property type="term" value="C:lipid droplet"/>
    <property type="evidence" value="ECO:0007669"/>
    <property type="project" value="TreeGrafter"/>
</dbReference>
<evidence type="ECO:0000256" key="3">
    <source>
        <dbReference type="ARBA" id="ARBA00022741"/>
    </source>
</evidence>
<feature type="domain" description="AMP-dependent synthetase/ligase" evidence="6">
    <location>
        <begin position="92"/>
        <end position="517"/>
    </location>
</feature>
<evidence type="ECO:0000313" key="8">
    <source>
        <dbReference type="Proteomes" id="UP000243876"/>
    </source>
</evidence>
<dbReference type="Pfam" id="PF00501">
    <property type="entry name" value="AMP-binding"/>
    <property type="match status" value="1"/>
</dbReference>
<dbReference type="InterPro" id="IPR000873">
    <property type="entry name" value="AMP-dep_synth/lig_dom"/>
</dbReference>
<dbReference type="PROSITE" id="PS00455">
    <property type="entry name" value="AMP_BINDING"/>
    <property type="match status" value="1"/>
</dbReference>
<dbReference type="GO" id="GO:0005783">
    <property type="term" value="C:endoplasmic reticulum"/>
    <property type="evidence" value="ECO:0007669"/>
    <property type="project" value="TreeGrafter"/>
</dbReference>
<dbReference type="GO" id="GO:0004467">
    <property type="term" value="F:long-chain fatty acid-CoA ligase activity"/>
    <property type="evidence" value="ECO:0007669"/>
    <property type="project" value="UniProtKB-EC"/>
</dbReference>
<sequence length="692" mass="75223">MAPKQGSVEVGPEPAHGEGRIRRCFASPDELVTSPAPHIKVVADVLIHAADRFANVDALGWRDITDVVKEEKEVKKVIGGKETTEKKTWQYYTLGPYQWWTYKEFQAVVKDAASGLVKTGHSKDTIFNIYASTAPRWQVMANACAAQGVVFATAYDSLGEEGLRHSINEPESRGIFTNANLLGTLASVVADTPSLKVVIYDGPSKDIASGALEKIKSAHDGIEVYHFDDFIKLGKANPVEPNHPEPEDLACIMYTSGSTGAPKGVKITNGNIVACLGATQKILGHVPLAHIMEFAVEMCFMLVGARMGYGTVKTLTDVSVRNCVGDIRALQPTVMVGVPAVWELIRKGIVSKVQASGALKSKIFNFALAVKKMSGRGGILAGITDAVVFNAVKQATGGKLKYALNGGAPISKETQEFLSVALVLIIQGYGFTEGTACVALSILFVELQAWRLTQVDDLYRMCCLLPPEFHQYGVVGVPVPSTEIKLVDVEEAGYSSTNNPPQGEVWVRGPSVTKGYYKRDDLTAEAWTEDGWFKTGDVGQWNKDGTLSIIDRKKNLVKLSGGEYIALERLESVYKSSPYVANIMVHADSSASRPMAVVFPHEANLKKLASEQGVTDTEVHSLCQNDQIRDAILKGLNAVGKKQGFKPLETLQCIVLSDEEWTPQNGMLTAAQKLNRKVITEKYKKEIDAVYP</sequence>
<evidence type="ECO:0000256" key="4">
    <source>
        <dbReference type="ARBA" id="ARBA00022840"/>
    </source>
</evidence>
<dbReference type="PANTHER" id="PTHR43272:SF83">
    <property type="entry name" value="ACYL-COA SYNTHETASE LONG-CHAIN, ISOFORM J"/>
    <property type="match status" value="1"/>
</dbReference>
<name>A0A0D6ENF7_SPOSA</name>
<dbReference type="GO" id="GO:0005524">
    <property type="term" value="F:ATP binding"/>
    <property type="evidence" value="ECO:0007669"/>
    <property type="project" value="UniProtKB-KW"/>
</dbReference>
<keyword evidence="2" id="KW-0436">Ligase</keyword>
<keyword evidence="4" id="KW-0067">ATP-binding</keyword>
<evidence type="ECO:0000313" key="7">
    <source>
        <dbReference type="EMBL" id="CEQ41431.1"/>
    </source>
</evidence>
<reference evidence="8" key="1">
    <citation type="submission" date="2015-02" db="EMBL/GenBank/DDBJ databases">
        <authorList>
            <person name="Gon?alves P."/>
        </authorList>
    </citation>
    <scope>NUCLEOTIDE SEQUENCE [LARGE SCALE GENOMIC DNA]</scope>
</reference>
<accession>A0A0D6ENF7</accession>
<dbReference type="InterPro" id="IPR042099">
    <property type="entry name" value="ANL_N_sf"/>
</dbReference>
<dbReference type="GO" id="GO:0035336">
    <property type="term" value="P:long-chain fatty-acyl-CoA metabolic process"/>
    <property type="evidence" value="ECO:0007669"/>
    <property type="project" value="TreeGrafter"/>
</dbReference>
<evidence type="ECO:0000259" key="6">
    <source>
        <dbReference type="Pfam" id="PF00501"/>
    </source>
</evidence>
<keyword evidence="3" id="KW-0547">Nucleotide-binding</keyword>
<evidence type="ECO:0000256" key="5">
    <source>
        <dbReference type="ARBA" id="ARBA00036813"/>
    </source>
</evidence>
<dbReference type="GO" id="GO:0005886">
    <property type="term" value="C:plasma membrane"/>
    <property type="evidence" value="ECO:0007669"/>
    <property type="project" value="TreeGrafter"/>
</dbReference>
<dbReference type="EMBL" id="CENE01000014">
    <property type="protein sequence ID" value="CEQ41431.1"/>
    <property type="molecule type" value="Genomic_DNA"/>
</dbReference>
<dbReference type="OrthoDB" id="1700726at2759"/>
<gene>
    <name evidence="7" type="primary">SPOSA6832_03148</name>
</gene>
<dbReference type="InterPro" id="IPR020845">
    <property type="entry name" value="AMP-binding_CS"/>
</dbReference>
<dbReference type="SUPFAM" id="SSF56801">
    <property type="entry name" value="Acetyl-CoA synthetase-like"/>
    <property type="match status" value="1"/>
</dbReference>
<dbReference type="Proteomes" id="UP000243876">
    <property type="component" value="Unassembled WGS sequence"/>
</dbReference>
<evidence type="ECO:0000256" key="2">
    <source>
        <dbReference type="ARBA" id="ARBA00022598"/>
    </source>
</evidence>
<comment type="similarity">
    <text evidence="1">Belongs to the ATP-dependent AMP-binding enzyme family.</text>
</comment>
<organism evidence="7 8">
    <name type="scientific">Sporidiobolus salmonicolor</name>
    <name type="common">Yeast-like fungus</name>
    <name type="synonym">Sporobolomyces salmonicolor</name>
    <dbReference type="NCBI Taxonomy" id="5005"/>
    <lineage>
        <taxon>Eukaryota</taxon>
        <taxon>Fungi</taxon>
        <taxon>Dikarya</taxon>
        <taxon>Basidiomycota</taxon>
        <taxon>Pucciniomycotina</taxon>
        <taxon>Microbotryomycetes</taxon>
        <taxon>Sporidiobolales</taxon>
        <taxon>Sporidiobolaceae</taxon>
        <taxon>Sporobolomyces</taxon>
    </lineage>
</organism>
<proteinExistence type="inferred from homology"/>
<dbReference type="PANTHER" id="PTHR43272">
    <property type="entry name" value="LONG-CHAIN-FATTY-ACID--COA LIGASE"/>
    <property type="match status" value="1"/>
</dbReference>